<evidence type="ECO:0000313" key="7">
    <source>
        <dbReference type="Proteomes" id="UP000327044"/>
    </source>
</evidence>
<name>A0A1Y1MH14_PHOPY</name>
<keyword evidence="7" id="KW-1185">Reference proteome</keyword>
<protein>
    <recommendedName>
        <fullName evidence="2">Mitochondrial fission process protein 1</fullName>
    </recommendedName>
    <alternativeName>
        <fullName evidence="3">Mitochondrial 18 kDa protein</fullName>
    </alternativeName>
</protein>
<keyword evidence="4" id="KW-0812">Transmembrane</keyword>
<reference evidence="6 7" key="2">
    <citation type="journal article" date="2018" name="Elife">
        <title>Firefly genomes illuminate parallel origins of bioluminescence in beetles.</title>
        <authorList>
            <person name="Fallon T.R."/>
            <person name="Lower S.E."/>
            <person name="Chang C.H."/>
            <person name="Bessho-Uehara M."/>
            <person name="Martin G.J."/>
            <person name="Bewick A.J."/>
            <person name="Behringer M."/>
            <person name="Debat H.J."/>
            <person name="Wong I."/>
            <person name="Day J.C."/>
            <person name="Suvorov A."/>
            <person name="Silva C.J."/>
            <person name="Stanger-Hall K.F."/>
            <person name="Hall D.W."/>
            <person name="Schmitz R.J."/>
            <person name="Nelson D.R."/>
            <person name="Lewis S.M."/>
            <person name="Shigenobu S."/>
            <person name="Bybee S.M."/>
            <person name="Larracuente A.M."/>
            <person name="Oba Y."/>
            <person name="Weng J.K."/>
        </authorList>
    </citation>
    <scope>NUCLEOTIDE SEQUENCE [LARGE SCALE GENOMIC DNA]</scope>
    <source>
        <strain evidence="6">1611_PpyrPB1</strain>
        <tissue evidence="6">Whole body</tissue>
    </source>
</reference>
<dbReference type="Pfam" id="PF10558">
    <property type="entry name" value="MTP18"/>
    <property type="match status" value="1"/>
</dbReference>
<dbReference type="AlphaFoldDB" id="A0A1Y1MH14"/>
<reference evidence="5" key="1">
    <citation type="journal article" date="2016" name="Sci. Rep.">
        <title>Molecular characterization of firefly nuptial gifts: a multi-omics approach sheds light on postcopulatory sexual selection.</title>
        <authorList>
            <person name="Al-Wathiqui N."/>
            <person name="Fallon T.R."/>
            <person name="South A."/>
            <person name="Weng J.K."/>
            <person name="Lewis S.M."/>
        </authorList>
    </citation>
    <scope>NUCLEOTIDE SEQUENCE</scope>
</reference>
<keyword evidence="4" id="KW-1133">Transmembrane helix</keyword>
<gene>
    <name evidence="6" type="ORF">PPYR_03561</name>
</gene>
<dbReference type="InterPro" id="IPR019560">
    <property type="entry name" value="Mitochondrial_18_kDa_protein"/>
</dbReference>
<dbReference type="EMBL" id="VVIM01000011">
    <property type="protein sequence ID" value="KAB0791761.1"/>
    <property type="molecule type" value="Genomic_DNA"/>
</dbReference>
<dbReference type="GO" id="GO:0005739">
    <property type="term" value="C:mitochondrion"/>
    <property type="evidence" value="ECO:0007669"/>
    <property type="project" value="TreeGrafter"/>
</dbReference>
<reference evidence="6" key="3">
    <citation type="submission" date="2019-08" db="EMBL/GenBank/DDBJ databases">
        <authorList>
            <consortium name="Photinus pyralis genome working group"/>
            <person name="Fallon T.R."/>
            <person name="Sander Lower S.E."/>
            <person name="Weng J.-K."/>
        </authorList>
    </citation>
    <scope>NUCLEOTIDE SEQUENCE</scope>
    <source>
        <strain evidence="6">1611_PpyrPB1</strain>
        <tissue evidence="6">Whole body</tissue>
    </source>
</reference>
<evidence type="ECO:0000313" key="5">
    <source>
        <dbReference type="EMBL" id="JAV84891.1"/>
    </source>
</evidence>
<comment type="similarity">
    <text evidence="1">Belongs to the MTFP1 family.</text>
</comment>
<dbReference type="PANTHER" id="PTHR11001">
    <property type="entry name" value="MITOCHONDRIAL FISSION PROCESS PROTEIN 1"/>
    <property type="match status" value="1"/>
</dbReference>
<dbReference type="Proteomes" id="UP000327044">
    <property type="component" value="Unassembled WGS sequence"/>
</dbReference>
<dbReference type="EMBL" id="GEZM01031594">
    <property type="protein sequence ID" value="JAV84891.1"/>
    <property type="molecule type" value="Transcribed_RNA"/>
</dbReference>
<keyword evidence="4" id="KW-0472">Membrane</keyword>
<evidence type="ECO:0000256" key="1">
    <source>
        <dbReference type="ARBA" id="ARBA00009224"/>
    </source>
</evidence>
<evidence type="ECO:0000313" key="6">
    <source>
        <dbReference type="EMBL" id="KAB0791761.1"/>
    </source>
</evidence>
<proteinExistence type="inferred from homology"/>
<organism evidence="5">
    <name type="scientific">Photinus pyralis</name>
    <name type="common">Common eastern firefly</name>
    <name type="synonym">Lampyris pyralis</name>
    <dbReference type="NCBI Taxonomy" id="7054"/>
    <lineage>
        <taxon>Eukaryota</taxon>
        <taxon>Metazoa</taxon>
        <taxon>Ecdysozoa</taxon>
        <taxon>Arthropoda</taxon>
        <taxon>Hexapoda</taxon>
        <taxon>Insecta</taxon>
        <taxon>Pterygota</taxon>
        <taxon>Neoptera</taxon>
        <taxon>Endopterygota</taxon>
        <taxon>Coleoptera</taxon>
        <taxon>Polyphaga</taxon>
        <taxon>Elateriformia</taxon>
        <taxon>Elateroidea</taxon>
        <taxon>Lampyridae</taxon>
        <taxon>Lampyrinae</taxon>
        <taxon>Photinus</taxon>
    </lineage>
</organism>
<dbReference type="GO" id="GO:0000266">
    <property type="term" value="P:mitochondrial fission"/>
    <property type="evidence" value="ECO:0007669"/>
    <property type="project" value="TreeGrafter"/>
</dbReference>
<evidence type="ECO:0000256" key="2">
    <source>
        <dbReference type="ARBA" id="ARBA00017835"/>
    </source>
</evidence>
<feature type="transmembrane region" description="Helical" evidence="4">
    <location>
        <begin position="109"/>
        <end position="131"/>
    </location>
</feature>
<accession>A0A1Y1MH14</accession>
<dbReference type="OrthoDB" id="424969at2759"/>
<dbReference type="PANTHER" id="PTHR11001:SF2">
    <property type="entry name" value="MITOCHONDRIAL FISSION PROCESS PROTEIN 1"/>
    <property type="match status" value="1"/>
</dbReference>
<evidence type="ECO:0000256" key="3">
    <source>
        <dbReference type="ARBA" id="ARBA00029631"/>
    </source>
</evidence>
<dbReference type="InParanoid" id="A0A1Y1MH14"/>
<sequence length="152" mass="16927">MRNNITETYCPENVLTLLEYSSQIGEAFRPLLGTRVARMTYFVAASFVVAETAGKYAEVRERQRRDVDKVLLTLADMALWRLMASVVFPGVVIRSVCSLTCRRLARSKILPVFVQSALTTCAGLSLIPLIVRPIDSLADAVLDHTLRKPVKT</sequence>
<evidence type="ECO:0000256" key="4">
    <source>
        <dbReference type="SAM" id="Phobius"/>
    </source>
</evidence>